<gene>
    <name evidence="1" type="ORF">NCTC13067_01133</name>
</gene>
<protein>
    <submittedName>
        <fullName evidence="1">Uncharacterized protein</fullName>
    </submittedName>
</protein>
<sequence>MFIEGLYAKETPISSITYINGSAIVPPIEMRTNGISFGVLNVGHFRTKDQKDVLLYLHSDETNVTHIKTSNNEGVFINFKDPAKSAGFSNKLKGSYLHQPTPSN</sequence>
<reference evidence="1 2" key="1">
    <citation type="submission" date="2018-06" db="EMBL/GenBank/DDBJ databases">
        <authorList>
            <consortium name="Pathogen Informatics"/>
            <person name="Doyle S."/>
        </authorList>
    </citation>
    <scope>NUCLEOTIDE SEQUENCE [LARGE SCALE GENOMIC DNA]</scope>
    <source>
        <strain evidence="1 2">NCTC13067</strain>
    </source>
</reference>
<evidence type="ECO:0000313" key="2">
    <source>
        <dbReference type="Proteomes" id="UP000255469"/>
    </source>
</evidence>
<name>A0A379E473_9BACT</name>
<proteinExistence type="predicted"/>
<dbReference type="Proteomes" id="UP000255469">
    <property type="component" value="Unassembled WGS sequence"/>
</dbReference>
<evidence type="ECO:0000313" key="1">
    <source>
        <dbReference type="EMBL" id="SUB87465.1"/>
    </source>
</evidence>
<organism evidence="1 2">
    <name type="scientific">Prevotella denticola</name>
    <dbReference type="NCBI Taxonomy" id="28129"/>
    <lineage>
        <taxon>Bacteria</taxon>
        <taxon>Pseudomonadati</taxon>
        <taxon>Bacteroidota</taxon>
        <taxon>Bacteroidia</taxon>
        <taxon>Bacteroidales</taxon>
        <taxon>Prevotellaceae</taxon>
        <taxon>Prevotella</taxon>
    </lineage>
</organism>
<accession>A0A379E473</accession>
<dbReference type="AlphaFoldDB" id="A0A379E473"/>
<dbReference type="EMBL" id="UGTM01000001">
    <property type="protein sequence ID" value="SUB87465.1"/>
    <property type="molecule type" value="Genomic_DNA"/>
</dbReference>